<name>A0A8J3JXL5_9ACTN</name>
<evidence type="ECO:0000313" key="2">
    <source>
        <dbReference type="Proteomes" id="UP000619293"/>
    </source>
</evidence>
<gene>
    <name evidence="1" type="ORF">Cch02nite_63900</name>
</gene>
<sequence length="105" mass="11962">MGGLWVGVGWFGLARRRLADGAVVFAVRRDWPDWRTHEFVAPRLAQAEAERAAENERAYWRRGPSRPAVSVVRISVNDLRIHRDRRDCKAPDCAVASTRRAPRPS</sequence>
<comment type="caution">
    <text evidence="1">The sequence shown here is derived from an EMBL/GenBank/DDBJ whole genome shotgun (WGS) entry which is preliminary data.</text>
</comment>
<dbReference type="Proteomes" id="UP000619293">
    <property type="component" value="Unassembled WGS sequence"/>
</dbReference>
<proteinExistence type="predicted"/>
<evidence type="ECO:0000313" key="1">
    <source>
        <dbReference type="EMBL" id="GIF92946.1"/>
    </source>
</evidence>
<reference evidence="1 2" key="1">
    <citation type="submission" date="2021-01" db="EMBL/GenBank/DDBJ databases">
        <title>Whole genome shotgun sequence of Catellatospora chokoriensis NBRC 107358.</title>
        <authorList>
            <person name="Komaki H."/>
            <person name="Tamura T."/>
        </authorList>
    </citation>
    <scope>NUCLEOTIDE SEQUENCE [LARGE SCALE GENOMIC DNA]</scope>
    <source>
        <strain evidence="1 2">NBRC 107358</strain>
    </source>
</reference>
<protein>
    <submittedName>
        <fullName evidence="1">Uncharacterized protein</fullName>
    </submittedName>
</protein>
<dbReference type="AlphaFoldDB" id="A0A8J3JXL5"/>
<accession>A0A8J3JXL5</accession>
<organism evidence="1 2">
    <name type="scientific">Catellatospora chokoriensis</name>
    <dbReference type="NCBI Taxonomy" id="310353"/>
    <lineage>
        <taxon>Bacteria</taxon>
        <taxon>Bacillati</taxon>
        <taxon>Actinomycetota</taxon>
        <taxon>Actinomycetes</taxon>
        <taxon>Micromonosporales</taxon>
        <taxon>Micromonosporaceae</taxon>
        <taxon>Catellatospora</taxon>
    </lineage>
</organism>
<dbReference type="RefSeq" id="WP_191844132.1">
    <property type="nucleotide sequence ID" value="NZ_BAAALB010000044.1"/>
</dbReference>
<keyword evidence="2" id="KW-1185">Reference proteome</keyword>
<dbReference type="EMBL" id="BONG01000053">
    <property type="protein sequence ID" value="GIF92946.1"/>
    <property type="molecule type" value="Genomic_DNA"/>
</dbReference>